<gene>
    <name evidence="1" type="ORF">B0H67DRAFT_290849</name>
</gene>
<reference evidence="1" key="1">
    <citation type="submission" date="2023-06" db="EMBL/GenBank/DDBJ databases">
        <title>Genome-scale phylogeny and comparative genomics of the fungal order Sordariales.</title>
        <authorList>
            <consortium name="Lawrence Berkeley National Laboratory"/>
            <person name="Hensen N."/>
            <person name="Bonometti L."/>
            <person name="Westerberg I."/>
            <person name="Brannstrom I.O."/>
            <person name="Guillou S."/>
            <person name="Cros-Aarteil S."/>
            <person name="Calhoun S."/>
            <person name="Haridas S."/>
            <person name="Kuo A."/>
            <person name="Mondo S."/>
            <person name="Pangilinan J."/>
            <person name="Riley R."/>
            <person name="Labutti K."/>
            <person name="Andreopoulos B."/>
            <person name="Lipzen A."/>
            <person name="Chen C."/>
            <person name="Yanf M."/>
            <person name="Daum C."/>
            <person name="Ng V."/>
            <person name="Clum A."/>
            <person name="Steindorff A."/>
            <person name="Ohm R."/>
            <person name="Martin F."/>
            <person name="Silar P."/>
            <person name="Natvig D."/>
            <person name="Lalanne C."/>
            <person name="Gautier V."/>
            <person name="Ament-Velasquez S.L."/>
            <person name="Kruys A."/>
            <person name="Hutchinson M.I."/>
            <person name="Powell A.J."/>
            <person name="Barry K."/>
            <person name="Miller A.N."/>
            <person name="Grigoriev I.V."/>
            <person name="Debuchy R."/>
            <person name="Gladieux P."/>
            <person name="Thoren M.H."/>
            <person name="Johannesson H."/>
        </authorList>
    </citation>
    <scope>NUCLEOTIDE SEQUENCE</scope>
    <source>
        <strain evidence="1">SMH4607-1</strain>
    </source>
</reference>
<dbReference type="Proteomes" id="UP001172102">
    <property type="component" value="Unassembled WGS sequence"/>
</dbReference>
<protein>
    <submittedName>
        <fullName evidence="1">Uncharacterized protein</fullName>
    </submittedName>
</protein>
<dbReference type="EMBL" id="JAUKUA010000005">
    <property type="protein sequence ID" value="KAK0711466.1"/>
    <property type="molecule type" value="Genomic_DNA"/>
</dbReference>
<evidence type="ECO:0000313" key="1">
    <source>
        <dbReference type="EMBL" id="KAK0711466.1"/>
    </source>
</evidence>
<sequence length="135" mass="14620">MLGCFTLAFSPCTIAHTDPLWSPVSLDPRRPCPQCHAVHAVDGTDVMDTTDTTDATAVSVVSGRSQCPGPDLLHDSVPRRPARRADEQHSGVLSDISYMTAFLMPAITRLPGTLRPSTLILSLRSSFFAPAWNPF</sequence>
<name>A0AA40A916_9PEZI</name>
<proteinExistence type="predicted"/>
<dbReference type="AlphaFoldDB" id="A0AA40A916"/>
<organism evidence="1 2">
    <name type="scientific">Lasiosphaeris hirsuta</name>
    <dbReference type="NCBI Taxonomy" id="260670"/>
    <lineage>
        <taxon>Eukaryota</taxon>
        <taxon>Fungi</taxon>
        <taxon>Dikarya</taxon>
        <taxon>Ascomycota</taxon>
        <taxon>Pezizomycotina</taxon>
        <taxon>Sordariomycetes</taxon>
        <taxon>Sordariomycetidae</taxon>
        <taxon>Sordariales</taxon>
        <taxon>Lasiosphaeriaceae</taxon>
        <taxon>Lasiosphaeris</taxon>
    </lineage>
</organism>
<comment type="caution">
    <text evidence="1">The sequence shown here is derived from an EMBL/GenBank/DDBJ whole genome shotgun (WGS) entry which is preliminary data.</text>
</comment>
<accession>A0AA40A916</accession>
<keyword evidence="2" id="KW-1185">Reference proteome</keyword>
<evidence type="ECO:0000313" key="2">
    <source>
        <dbReference type="Proteomes" id="UP001172102"/>
    </source>
</evidence>